<evidence type="ECO:0000256" key="2">
    <source>
        <dbReference type="ARBA" id="ARBA00022490"/>
    </source>
</evidence>
<evidence type="ECO:0000256" key="6">
    <source>
        <dbReference type="ARBA" id="ARBA00050652"/>
    </source>
</evidence>
<evidence type="ECO:0000256" key="9">
    <source>
        <dbReference type="ARBA" id="ARBA00061535"/>
    </source>
</evidence>
<dbReference type="PANTHER" id="PTHR30098:SF2">
    <property type="entry name" value="LEUCYL_PHENYLALANYL-TRNA--PROTEIN TRANSFERASE"/>
    <property type="match status" value="1"/>
</dbReference>
<dbReference type="Gene3D" id="3.30.70.3550">
    <property type="entry name" value="Leucyl/phenylalanyl-tRNA-protein transferase, N-terminal domain"/>
    <property type="match status" value="1"/>
</dbReference>
<comment type="catalytic activity">
    <reaction evidence="7 15">
        <text>N-terminal L-lysyl-[protein] + L-leucyl-tRNA(Leu) = N-terminal L-leucyl-L-lysyl-[protein] + tRNA(Leu) + H(+)</text>
        <dbReference type="Rhea" id="RHEA:12340"/>
        <dbReference type="Rhea" id="RHEA-COMP:9613"/>
        <dbReference type="Rhea" id="RHEA-COMP:9622"/>
        <dbReference type="Rhea" id="RHEA-COMP:12670"/>
        <dbReference type="Rhea" id="RHEA-COMP:12671"/>
        <dbReference type="ChEBI" id="CHEBI:15378"/>
        <dbReference type="ChEBI" id="CHEBI:65249"/>
        <dbReference type="ChEBI" id="CHEBI:78442"/>
        <dbReference type="ChEBI" id="CHEBI:78494"/>
        <dbReference type="ChEBI" id="CHEBI:133043"/>
        <dbReference type="EC" id="2.3.2.6"/>
    </reaction>
</comment>
<dbReference type="KEGG" id="dmm:dnm_024270"/>
<dbReference type="HAMAP" id="MF_00688">
    <property type="entry name" value="Leu_Phe_trans"/>
    <property type="match status" value="1"/>
</dbReference>
<evidence type="ECO:0000313" key="17">
    <source>
        <dbReference type="Proteomes" id="UP000663722"/>
    </source>
</evidence>
<comment type="catalytic activity">
    <reaction evidence="6 15">
        <text>N-terminal L-arginyl-[protein] + L-leucyl-tRNA(Leu) = N-terminal L-leucyl-L-arginyl-[protein] + tRNA(Leu) + H(+)</text>
        <dbReference type="Rhea" id="RHEA:50416"/>
        <dbReference type="Rhea" id="RHEA-COMP:9613"/>
        <dbReference type="Rhea" id="RHEA-COMP:9622"/>
        <dbReference type="Rhea" id="RHEA-COMP:12672"/>
        <dbReference type="Rhea" id="RHEA-COMP:12673"/>
        <dbReference type="ChEBI" id="CHEBI:15378"/>
        <dbReference type="ChEBI" id="CHEBI:64719"/>
        <dbReference type="ChEBI" id="CHEBI:78442"/>
        <dbReference type="ChEBI" id="CHEBI:78494"/>
        <dbReference type="ChEBI" id="CHEBI:133044"/>
        <dbReference type="EC" id="2.3.2.6"/>
    </reaction>
</comment>
<dbReference type="PANTHER" id="PTHR30098">
    <property type="entry name" value="LEUCYL/PHENYLALANYL-TRNA--PROTEIN TRANSFERASE"/>
    <property type="match status" value="1"/>
</dbReference>
<protein>
    <recommendedName>
        <fullName evidence="11 15">Leucyl/phenylalanyl-tRNA--protein transferase</fullName>
        <ecNumber evidence="10 15">2.3.2.6</ecNumber>
    </recommendedName>
    <alternativeName>
        <fullName evidence="12 15">L/F-transferase</fullName>
    </alternativeName>
    <alternativeName>
        <fullName evidence="13 15">Leucyltransferase</fullName>
    </alternativeName>
    <alternativeName>
        <fullName evidence="14 15">Phenyalanyltransferase</fullName>
    </alternativeName>
</protein>
<dbReference type="InterPro" id="IPR042203">
    <property type="entry name" value="Leu/Phe-tRNA_Trfase_C"/>
</dbReference>
<comment type="catalytic activity">
    <reaction evidence="5 15">
        <text>L-phenylalanyl-tRNA(Phe) + an N-terminal L-alpha-aminoacyl-[protein] = an N-terminal L-phenylalanyl-L-alpha-aminoacyl-[protein] + tRNA(Phe)</text>
        <dbReference type="Rhea" id="RHEA:43632"/>
        <dbReference type="Rhea" id="RHEA-COMP:9668"/>
        <dbReference type="Rhea" id="RHEA-COMP:9699"/>
        <dbReference type="Rhea" id="RHEA-COMP:10636"/>
        <dbReference type="Rhea" id="RHEA-COMP:10637"/>
        <dbReference type="ChEBI" id="CHEBI:78442"/>
        <dbReference type="ChEBI" id="CHEBI:78531"/>
        <dbReference type="ChEBI" id="CHEBI:78597"/>
        <dbReference type="ChEBI" id="CHEBI:83561"/>
        <dbReference type="EC" id="2.3.2.6"/>
    </reaction>
</comment>
<dbReference type="InterPro" id="IPR004616">
    <property type="entry name" value="Leu/Phe-tRNA_Trfase"/>
</dbReference>
<keyword evidence="3 15" id="KW-0808">Transferase</keyword>
<keyword evidence="4 15" id="KW-0012">Acyltransferase</keyword>
<evidence type="ECO:0000256" key="8">
    <source>
        <dbReference type="ARBA" id="ARBA00054043"/>
    </source>
</evidence>
<dbReference type="RefSeq" id="WP_207682050.1">
    <property type="nucleotide sequence ID" value="NZ_CP061800.1"/>
</dbReference>
<evidence type="ECO:0000256" key="13">
    <source>
        <dbReference type="ARBA" id="ARBA00077165"/>
    </source>
</evidence>
<comment type="function">
    <text evidence="8 15">Functions in the N-end rule pathway of protein degradation where it conjugates Leu, Phe and, less efficiently, Met from aminoacyl-tRNAs to the N-termini of proteins containing an N-terminal arginine or lysine.</text>
</comment>
<dbReference type="Proteomes" id="UP000663722">
    <property type="component" value="Chromosome"/>
</dbReference>
<evidence type="ECO:0000256" key="10">
    <source>
        <dbReference type="ARBA" id="ARBA00066767"/>
    </source>
</evidence>
<organism evidence="16 17">
    <name type="scientific">Desulfonema magnum</name>
    <dbReference type="NCBI Taxonomy" id="45655"/>
    <lineage>
        <taxon>Bacteria</taxon>
        <taxon>Pseudomonadati</taxon>
        <taxon>Thermodesulfobacteriota</taxon>
        <taxon>Desulfobacteria</taxon>
        <taxon>Desulfobacterales</taxon>
        <taxon>Desulfococcaceae</taxon>
        <taxon>Desulfonema</taxon>
    </lineage>
</organism>
<dbReference type="SUPFAM" id="SSF55729">
    <property type="entry name" value="Acyl-CoA N-acyltransferases (Nat)"/>
    <property type="match status" value="1"/>
</dbReference>
<evidence type="ECO:0000256" key="12">
    <source>
        <dbReference type="ARBA" id="ARBA00077136"/>
    </source>
</evidence>
<keyword evidence="17" id="KW-1185">Reference proteome</keyword>
<name>A0A975BJD7_9BACT</name>
<dbReference type="EC" id="2.3.2.6" evidence="10 15"/>
<evidence type="ECO:0000256" key="14">
    <source>
        <dbReference type="ARBA" id="ARBA00083640"/>
    </source>
</evidence>
<accession>A0A975BJD7</accession>
<dbReference type="InterPro" id="IPR016181">
    <property type="entry name" value="Acyl_CoA_acyltransferase"/>
</dbReference>
<dbReference type="Gene3D" id="3.40.630.70">
    <property type="entry name" value="Leucyl/phenylalanyl-tRNA-protein transferase, C-terminal domain"/>
    <property type="match status" value="1"/>
</dbReference>
<proteinExistence type="inferred from homology"/>
<evidence type="ECO:0000313" key="16">
    <source>
        <dbReference type="EMBL" id="QTA86403.1"/>
    </source>
</evidence>
<dbReference type="InterPro" id="IPR042221">
    <property type="entry name" value="Leu/Phe-tRNA_Trfase_N"/>
</dbReference>
<sequence>MTVFLLSDKIGFPPPHLAEKDGLLAIGGDLSEKRLILAYRMGIFPWYSDDEPLIWWSPDPRLVLYPREIRVSKRLKRTIRKGDFHVTMDLAFPEVITACAELRKQKGEGTWIVDGMIEAYCKLHESGFAHSVEAWYGGELAGGLYGVSLGKCFFGESMFARVSNASKVAFVRLVKYLEALSFDMIDCQVTTDHLLRFGAREIPRKRFLRELEKSLRTPTIKGKWHFYV</sequence>
<evidence type="ECO:0000256" key="15">
    <source>
        <dbReference type="HAMAP-Rule" id="MF_00688"/>
    </source>
</evidence>
<dbReference type="FunFam" id="3.30.70.3550:FF:000001">
    <property type="entry name" value="Leucyl/phenylalanyl-tRNA--protein transferase"/>
    <property type="match status" value="1"/>
</dbReference>
<dbReference type="AlphaFoldDB" id="A0A975BJD7"/>
<dbReference type="Pfam" id="PF03588">
    <property type="entry name" value="Leu_Phe_trans"/>
    <property type="match status" value="1"/>
</dbReference>
<dbReference type="GO" id="GO:0005737">
    <property type="term" value="C:cytoplasm"/>
    <property type="evidence" value="ECO:0007669"/>
    <property type="project" value="UniProtKB-SubCell"/>
</dbReference>
<evidence type="ECO:0000256" key="7">
    <source>
        <dbReference type="ARBA" id="ARBA00051538"/>
    </source>
</evidence>
<comment type="similarity">
    <text evidence="9 15">Belongs to the L/F-transferase family.</text>
</comment>
<gene>
    <name evidence="16" type="primary">aat2</name>
    <name evidence="15" type="synonym">aat</name>
    <name evidence="16" type="ORF">dnm_024270</name>
</gene>
<dbReference type="FunFam" id="3.40.630.70:FF:000001">
    <property type="entry name" value="Leucyl/phenylalanyl-tRNA--protein transferase"/>
    <property type="match status" value="1"/>
</dbReference>
<dbReference type="GO" id="GO:0030163">
    <property type="term" value="P:protein catabolic process"/>
    <property type="evidence" value="ECO:0007669"/>
    <property type="project" value="UniProtKB-UniRule"/>
</dbReference>
<dbReference type="NCBIfam" id="TIGR00667">
    <property type="entry name" value="aat"/>
    <property type="match status" value="1"/>
</dbReference>
<evidence type="ECO:0000256" key="1">
    <source>
        <dbReference type="ARBA" id="ARBA00004496"/>
    </source>
</evidence>
<dbReference type="GO" id="GO:0008914">
    <property type="term" value="F:leucyl-tRNA--protein transferase activity"/>
    <property type="evidence" value="ECO:0007669"/>
    <property type="project" value="UniProtKB-UniRule"/>
</dbReference>
<evidence type="ECO:0000256" key="4">
    <source>
        <dbReference type="ARBA" id="ARBA00023315"/>
    </source>
</evidence>
<evidence type="ECO:0000256" key="5">
    <source>
        <dbReference type="ARBA" id="ARBA00050607"/>
    </source>
</evidence>
<reference evidence="16" key="1">
    <citation type="journal article" date="2021" name="Microb. Physiol.">
        <title>Proteogenomic Insights into the Physiology of Marine, Sulfate-Reducing, Filamentous Desulfonema limicola and Desulfonema magnum.</title>
        <authorList>
            <person name="Schnaars V."/>
            <person name="Wohlbrand L."/>
            <person name="Scheve S."/>
            <person name="Hinrichs C."/>
            <person name="Reinhardt R."/>
            <person name="Rabus R."/>
        </authorList>
    </citation>
    <scope>NUCLEOTIDE SEQUENCE</scope>
    <source>
        <strain evidence="16">4be13</strain>
    </source>
</reference>
<keyword evidence="2 15" id="KW-0963">Cytoplasm</keyword>
<evidence type="ECO:0000256" key="11">
    <source>
        <dbReference type="ARBA" id="ARBA00074372"/>
    </source>
</evidence>
<dbReference type="EMBL" id="CP061800">
    <property type="protein sequence ID" value="QTA86403.1"/>
    <property type="molecule type" value="Genomic_DNA"/>
</dbReference>
<evidence type="ECO:0000256" key="3">
    <source>
        <dbReference type="ARBA" id="ARBA00022679"/>
    </source>
</evidence>
<comment type="subcellular location">
    <subcellularLocation>
        <location evidence="1 15">Cytoplasm</location>
    </subcellularLocation>
</comment>